<feature type="non-terminal residue" evidence="2">
    <location>
        <position position="1"/>
    </location>
</feature>
<proteinExistence type="predicted"/>
<comment type="caution">
    <text evidence="2">The sequence shown here is derived from an EMBL/GenBank/DDBJ whole genome shotgun (WGS) entry which is preliminary data.</text>
</comment>
<dbReference type="GO" id="GO:0006874">
    <property type="term" value="P:intracellular calcium ion homeostasis"/>
    <property type="evidence" value="ECO:0007669"/>
    <property type="project" value="TreeGrafter"/>
</dbReference>
<evidence type="ECO:0000259" key="1">
    <source>
        <dbReference type="Pfam" id="PF25127"/>
    </source>
</evidence>
<accession>A0A8J2KYJ4</accession>
<gene>
    <name evidence="2" type="ORF">AFUS01_LOCUS32399</name>
</gene>
<evidence type="ECO:0000313" key="3">
    <source>
        <dbReference type="Proteomes" id="UP000708208"/>
    </source>
</evidence>
<feature type="domain" description="DUF7819" evidence="1">
    <location>
        <begin position="65"/>
        <end position="132"/>
    </location>
</feature>
<protein>
    <recommendedName>
        <fullName evidence="1">DUF7819 domain-containing protein</fullName>
    </recommendedName>
</protein>
<dbReference type="PANTHER" id="PTHR12323:SF0">
    <property type="entry name" value="CALCIUM HOMEOSTASIS ENDOPLASMIC RETICULUM PROTEIN"/>
    <property type="match status" value="1"/>
</dbReference>
<dbReference type="OrthoDB" id="21470at2759"/>
<name>A0A8J2KYJ4_9HEXA</name>
<dbReference type="GO" id="GO:0048471">
    <property type="term" value="C:perinuclear region of cytoplasm"/>
    <property type="evidence" value="ECO:0007669"/>
    <property type="project" value="TreeGrafter"/>
</dbReference>
<evidence type="ECO:0000313" key="2">
    <source>
        <dbReference type="EMBL" id="CAG7822108.1"/>
    </source>
</evidence>
<sequence length="148" mass="15817">GTAPVVTLPPGSLAPLGPMITGYPGGQGQNLTTQIIAPPYIPPGNDVGMFDLSKPPPGFPTPPPDKDLIPALPYYELPAGLMVQLVKLEDDSYKPVDPKSIRLPPPCPPSDRLIQAVEAFYAQPSHERPRDSLPKVQIFACNCTSNHS</sequence>
<dbReference type="Pfam" id="PF25127">
    <property type="entry name" value="DUF7819"/>
    <property type="match status" value="1"/>
</dbReference>
<organism evidence="2 3">
    <name type="scientific">Allacma fusca</name>
    <dbReference type="NCBI Taxonomy" id="39272"/>
    <lineage>
        <taxon>Eukaryota</taxon>
        <taxon>Metazoa</taxon>
        <taxon>Ecdysozoa</taxon>
        <taxon>Arthropoda</taxon>
        <taxon>Hexapoda</taxon>
        <taxon>Collembola</taxon>
        <taxon>Symphypleona</taxon>
        <taxon>Sminthuridae</taxon>
        <taxon>Allacma</taxon>
    </lineage>
</organism>
<dbReference type="AlphaFoldDB" id="A0A8J2KYJ4"/>
<keyword evidence="3" id="KW-1185">Reference proteome</keyword>
<dbReference type="Proteomes" id="UP000708208">
    <property type="component" value="Unassembled WGS sequence"/>
</dbReference>
<dbReference type="EMBL" id="CAJVCH010525322">
    <property type="protein sequence ID" value="CAG7822108.1"/>
    <property type="molecule type" value="Genomic_DNA"/>
</dbReference>
<reference evidence="2" key="1">
    <citation type="submission" date="2021-06" db="EMBL/GenBank/DDBJ databases">
        <authorList>
            <person name="Hodson N. C."/>
            <person name="Mongue J. A."/>
            <person name="Jaron S. K."/>
        </authorList>
    </citation>
    <scope>NUCLEOTIDE SEQUENCE</scope>
</reference>
<dbReference type="PANTHER" id="PTHR12323">
    <property type="entry name" value="SR-RELATED CTD ASSOCIATED FACTOR 6"/>
    <property type="match status" value="1"/>
</dbReference>
<dbReference type="InterPro" id="IPR056721">
    <property type="entry name" value="DUF7819"/>
</dbReference>